<keyword evidence="2" id="KW-0418">Kinase</keyword>
<dbReference type="PANTHER" id="PTHR35801:SF1">
    <property type="entry name" value="PHOSPHOSERINE PHOSPHATASE RSBX"/>
    <property type="match status" value="1"/>
</dbReference>
<evidence type="ECO:0000313" key="2">
    <source>
        <dbReference type="EMBL" id="TLV00424.1"/>
    </source>
</evidence>
<dbReference type="AlphaFoldDB" id="A0A5R9KW05"/>
<dbReference type="CDD" id="cd16934">
    <property type="entry name" value="HATPase_RsbT-like"/>
    <property type="match status" value="1"/>
</dbReference>
<dbReference type="Gene3D" id="3.30.565.10">
    <property type="entry name" value="Histidine kinase-like ATPase, C-terminal domain"/>
    <property type="match status" value="1"/>
</dbReference>
<dbReference type="OrthoDB" id="479131at2"/>
<proteinExistence type="predicted"/>
<keyword evidence="2" id="KW-0723">Serine/threonine-protein kinase</keyword>
<organism evidence="2 3">
    <name type="scientific">Dyadobacter luticola</name>
    <dbReference type="NCBI Taxonomy" id="1979387"/>
    <lineage>
        <taxon>Bacteria</taxon>
        <taxon>Pseudomonadati</taxon>
        <taxon>Bacteroidota</taxon>
        <taxon>Cytophagia</taxon>
        <taxon>Cytophagales</taxon>
        <taxon>Spirosomataceae</taxon>
        <taxon>Dyadobacter</taxon>
    </lineage>
</organism>
<evidence type="ECO:0000259" key="1">
    <source>
        <dbReference type="SMART" id="SM00331"/>
    </source>
</evidence>
<dbReference type="PANTHER" id="PTHR35801">
    <property type="entry name" value="PHOSPHOSERINE PHOSPHATASE RSBX"/>
    <property type="match status" value="1"/>
</dbReference>
<keyword evidence="3" id="KW-1185">Reference proteome</keyword>
<name>A0A5R9KW05_9BACT</name>
<dbReference type="InterPro" id="IPR039248">
    <property type="entry name" value="Ptase_RsbX"/>
</dbReference>
<protein>
    <submittedName>
        <fullName evidence="2">Serine/threonine protein kinase</fullName>
    </submittedName>
</protein>
<dbReference type="InterPro" id="IPR001932">
    <property type="entry name" value="PPM-type_phosphatase-like_dom"/>
</dbReference>
<dbReference type="SMART" id="SM00331">
    <property type="entry name" value="PP2C_SIG"/>
    <property type="match status" value="1"/>
</dbReference>
<dbReference type="InterPro" id="IPR036890">
    <property type="entry name" value="HATPase_C_sf"/>
</dbReference>
<comment type="caution">
    <text evidence="2">The sequence shown here is derived from an EMBL/GenBank/DDBJ whole genome shotgun (WGS) entry which is preliminary data.</text>
</comment>
<dbReference type="Proteomes" id="UP000306402">
    <property type="component" value="Unassembled WGS sequence"/>
</dbReference>
<dbReference type="Gene3D" id="3.60.40.10">
    <property type="entry name" value="PPM-type phosphatase domain"/>
    <property type="match status" value="1"/>
</dbReference>
<dbReference type="Pfam" id="PF13581">
    <property type="entry name" value="HATPase_c_2"/>
    <property type="match status" value="1"/>
</dbReference>
<dbReference type="SUPFAM" id="SSF81606">
    <property type="entry name" value="PP2C-like"/>
    <property type="match status" value="1"/>
</dbReference>
<feature type="domain" description="PPM-type phosphatase" evidence="1">
    <location>
        <begin position="144"/>
        <end position="335"/>
    </location>
</feature>
<evidence type="ECO:0000313" key="3">
    <source>
        <dbReference type="Proteomes" id="UP000306402"/>
    </source>
</evidence>
<dbReference type="EMBL" id="VCEJ01000004">
    <property type="protein sequence ID" value="TLV00424.1"/>
    <property type="molecule type" value="Genomic_DNA"/>
</dbReference>
<accession>A0A5R9KW05</accession>
<dbReference type="InterPro" id="IPR036457">
    <property type="entry name" value="PPM-type-like_dom_sf"/>
</dbReference>
<keyword evidence="2" id="KW-0808">Transferase</keyword>
<dbReference type="Pfam" id="PF07228">
    <property type="entry name" value="SpoIIE"/>
    <property type="match status" value="1"/>
</dbReference>
<sequence length="335" mass="36372">MDSAKQLAFDLKDRSFLPIIKKDASRLALMAGFSAKRIAEMEIVVSEIGTNLLRHAGGGEIIVRYMSDSPGGGIEILSIDNGPGMADPLKMMEDGVSTKGTLGQGLGAVRRLSDQLQIYSVPGWGTILLTRLFDNNHVQEKTARLGIFPIVIPKPGETYCGDGYGWKANPNFIKVMLADGLGHGSLAHDASQKAIHAFQKSVYNTPHQILMDVHQQVKSTRGLVATVAVYDLLKKTWQICGVGNISTRLQDAISSKSYLPYNGIVGVNVPRQLESQTVLSEPGRHLTLCSDGVSSRWDLSKHAGAFRCDQSILAAVIYKDFARHTDDTAVVIVKV</sequence>
<dbReference type="SUPFAM" id="SSF55874">
    <property type="entry name" value="ATPase domain of HSP90 chaperone/DNA topoisomerase II/histidine kinase"/>
    <property type="match status" value="1"/>
</dbReference>
<gene>
    <name evidence="2" type="ORF">FEN17_13120</name>
</gene>
<dbReference type="InterPro" id="IPR003594">
    <property type="entry name" value="HATPase_dom"/>
</dbReference>
<reference evidence="2 3" key="1">
    <citation type="submission" date="2019-05" db="EMBL/GenBank/DDBJ databases">
        <authorList>
            <person name="Qu J.-H."/>
        </authorList>
    </citation>
    <scope>NUCLEOTIDE SEQUENCE [LARGE SCALE GENOMIC DNA]</scope>
    <source>
        <strain evidence="2 3">T17</strain>
    </source>
</reference>
<dbReference type="GO" id="GO:0004674">
    <property type="term" value="F:protein serine/threonine kinase activity"/>
    <property type="evidence" value="ECO:0007669"/>
    <property type="project" value="UniProtKB-KW"/>
</dbReference>